<protein>
    <recommendedName>
        <fullName evidence="13 14">Crossover junction endodeoxyribonuclease RuvC</fullName>
        <ecNumber evidence="13 14">3.1.21.10</ecNumber>
    </recommendedName>
    <alternativeName>
        <fullName evidence="13">Holliday junction nuclease RuvC</fullName>
    </alternativeName>
    <alternativeName>
        <fullName evidence="13">Holliday junction resolvase RuvC</fullName>
    </alternativeName>
</protein>
<evidence type="ECO:0000256" key="10">
    <source>
        <dbReference type="ARBA" id="ARBA00023172"/>
    </source>
</evidence>
<evidence type="ECO:0000313" key="16">
    <source>
        <dbReference type="Proteomes" id="UP000241762"/>
    </source>
</evidence>
<sequence>MIILGIDPGINNVGYGVIRFNNYSNIDYIASGLIKTKPSEPLYMRLSHIISGVEGIINDFKPNLIGMEEVFINKNAASSIKLCHARGAIMSVIGKLGCNFSEISPNSVKKTVTGSGHADKNQVFYMIKIILKQSQLKISPDESDALAVAFAVGVLNHSLL</sequence>
<accession>A0A2P1P9H7</accession>
<evidence type="ECO:0000256" key="8">
    <source>
        <dbReference type="ARBA" id="ARBA00022842"/>
    </source>
</evidence>
<organism evidence="15 16">
    <name type="scientific">Candidatus Phycorickettsia trachydisci</name>
    <dbReference type="NCBI Taxonomy" id="2115978"/>
    <lineage>
        <taxon>Bacteria</taxon>
        <taxon>Pseudomonadati</taxon>
        <taxon>Pseudomonadota</taxon>
        <taxon>Alphaproteobacteria</taxon>
        <taxon>Rickettsiales</taxon>
        <taxon>Rickettsiaceae</taxon>
        <taxon>Candidatus Phycorickettsia</taxon>
    </lineage>
</organism>
<evidence type="ECO:0000256" key="1">
    <source>
        <dbReference type="ARBA" id="ARBA00009518"/>
    </source>
</evidence>
<dbReference type="CDD" id="cd16962">
    <property type="entry name" value="RuvC"/>
    <property type="match status" value="1"/>
</dbReference>
<dbReference type="Proteomes" id="UP000241762">
    <property type="component" value="Chromosome"/>
</dbReference>
<dbReference type="NCBIfam" id="TIGR00228">
    <property type="entry name" value="ruvC"/>
    <property type="match status" value="1"/>
</dbReference>
<evidence type="ECO:0000256" key="6">
    <source>
        <dbReference type="ARBA" id="ARBA00022763"/>
    </source>
</evidence>
<keyword evidence="7 13" id="KW-0378">Hydrolase</keyword>
<keyword evidence="4 13" id="KW-0479">Metal-binding</keyword>
<dbReference type="InterPro" id="IPR036397">
    <property type="entry name" value="RNaseH_sf"/>
</dbReference>
<dbReference type="GO" id="GO:0048476">
    <property type="term" value="C:Holliday junction resolvase complex"/>
    <property type="evidence" value="ECO:0007669"/>
    <property type="project" value="UniProtKB-UniRule"/>
</dbReference>
<keyword evidence="5 13" id="KW-0255">Endonuclease</keyword>
<evidence type="ECO:0000256" key="5">
    <source>
        <dbReference type="ARBA" id="ARBA00022759"/>
    </source>
</evidence>
<dbReference type="GO" id="GO:0009432">
    <property type="term" value="P:SOS response"/>
    <property type="evidence" value="ECO:0007669"/>
    <property type="project" value="UniProtKB-ARBA"/>
</dbReference>
<comment type="subcellular location">
    <subcellularLocation>
        <location evidence="13">Cytoplasm</location>
    </subcellularLocation>
</comment>
<feature type="active site" evidence="13">
    <location>
        <position position="7"/>
    </location>
</feature>
<comment type="cofactor">
    <cofactor evidence="13">
        <name>Mg(2+)</name>
        <dbReference type="ChEBI" id="CHEBI:18420"/>
    </cofactor>
    <text evidence="13">Binds 2 Mg(2+) ion per subunit.</text>
</comment>
<dbReference type="PRINTS" id="PR00696">
    <property type="entry name" value="RSOLVASERUVC"/>
</dbReference>
<dbReference type="InterPro" id="IPR012337">
    <property type="entry name" value="RNaseH-like_sf"/>
</dbReference>
<dbReference type="OrthoDB" id="9805499at2"/>
<dbReference type="FunFam" id="3.30.420.10:FF:000002">
    <property type="entry name" value="Crossover junction endodeoxyribonuclease RuvC"/>
    <property type="match status" value="1"/>
</dbReference>
<comment type="similarity">
    <text evidence="1 13">Belongs to the RuvC family.</text>
</comment>
<evidence type="ECO:0000256" key="11">
    <source>
        <dbReference type="ARBA" id="ARBA00023204"/>
    </source>
</evidence>
<dbReference type="InterPro" id="IPR020563">
    <property type="entry name" value="X-over_junc_endoDNase_Mg_BS"/>
</dbReference>
<dbReference type="AlphaFoldDB" id="A0A2P1P9H7"/>
<comment type="subunit">
    <text evidence="13">Homodimer which binds Holliday junction (HJ) DNA. The HJ becomes 2-fold symmetrical on binding to RuvC with unstacked arms; it has a different conformation from HJ DNA in complex with RuvA. In the full resolvosome a probable DNA-RuvA(4)-RuvB(12)-RuvC(2) complex forms which resolves the HJ.</text>
</comment>
<dbReference type="RefSeq" id="WP_106874750.1">
    <property type="nucleotide sequence ID" value="NZ_CP027845.1"/>
</dbReference>
<evidence type="ECO:0000256" key="2">
    <source>
        <dbReference type="ARBA" id="ARBA00022490"/>
    </source>
</evidence>
<dbReference type="GO" id="GO:0006310">
    <property type="term" value="P:DNA recombination"/>
    <property type="evidence" value="ECO:0007669"/>
    <property type="project" value="UniProtKB-UniRule"/>
</dbReference>
<keyword evidence="16" id="KW-1185">Reference proteome</keyword>
<dbReference type="Pfam" id="PF02075">
    <property type="entry name" value="RuvC"/>
    <property type="match status" value="1"/>
</dbReference>
<dbReference type="PANTHER" id="PTHR30194:SF3">
    <property type="entry name" value="CROSSOVER JUNCTION ENDODEOXYRIBONUCLEASE RUVC"/>
    <property type="match status" value="1"/>
</dbReference>
<dbReference type="SUPFAM" id="SSF53098">
    <property type="entry name" value="Ribonuclease H-like"/>
    <property type="match status" value="1"/>
</dbReference>
<dbReference type="GO" id="GO:0006281">
    <property type="term" value="P:DNA repair"/>
    <property type="evidence" value="ECO:0007669"/>
    <property type="project" value="UniProtKB-UniRule"/>
</dbReference>
<keyword evidence="9 13" id="KW-0238">DNA-binding</keyword>
<dbReference type="GO" id="GO:0005737">
    <property type="term" value="C:cytoplasm"/>
    <property type="evidence" value="ECO:0007669"/>
    <property type="project" value="UniProtKB-SubCell"/>
</dbReference>
<evidence type="ECO:0000256" key="3">
    <source>
        <dbReference type="ARBA" id="ARBA00022722"/>
    </source>
</evidence>
<comment type="catalytic activity">
    <reaction evidence="12 13">
        <text>Endonucleolytic cleavage at a junction such as a reciprocal single-stranded crossover between two homologous DNA duplexes (Holliday junction).</text>
        <dbReference type="EC" id="3.1.21.10"/>
    </reaction>
</comment>
<evidence type="ECO:0000256" key="9">
    <source>
        <dbReference type="ARBA" id="ARBA00023125"/>
    </source>
</evidence>
<feature type="binding site" evidence="13">
    <location>
        <position position="68"/>
    </location>
    <ligand>
        <name>Mg(2+)</name>
        <dbReference type="ChEBI" id="CHEBI:18420"/>
        <label>2</label>
    </ligand>
</feature>
<dbReference type="GO" id="GO:0003677">
    <property type="term" value="F:DNA binding"/>
    <property type="evidence" value="ECO:0007669"/>
    <property type="project" value="UniProtKB-KW"/>
</dbReference>
<comment type="function">
    <text evidence="13">The RuvA-RuvB-RuvC complex processes Holliday junction (HJ) DNA during genetic recombination and DNA repair. Endonuclease that resolves HJ intermediates. Cleaves cruciform DNA by making single-stranded nicks across the HJ at symmetrical positions within the homologous arms, yielding a 5'-phosphate and a 3'-hydroxyl group; requires a central core of homology in the junction. The consensus cleavage sequence is 5'-(A/T)TT(C/G)-3'. Cleavage occurs on the 3'-side of the TT dinucleotide at the point of strand exchange. HJ branch migration catalyzed by RuvA-RuvB allows RuvC to scan DNA until it finds its consensus sequence, where it cleaves and resolves the cruciform DNA.</text>
</comment>
<dbReference type="GO" id="GO:0000287">
    <property type="term" value="F:magnesium ion binding"/>
    <property type="evidence" value="ECO:0007669"/>
    <property type="project" value="UniProtKB-UniRule"/>
</dbReference>
<feature type="active site" evidence="13">
    <location>
        <position position="68"/>
    </location>
</feature>
<keyword evidence="11 13" id="KW-0234">DNA repair</keyword>
<keyword evidence="2 13" id="KW-0963">Cytoplasm</keyword>
<dbReference type="GO" id="GO:0008821">
    <property type="term" value="F:crossover junction DNA endonuclease activity"/>
    <property type="evidence" value="ECO:0007669"/>
    <property type="project" value="UniProtKB-UniRule"/>
</dbReference>
<evidence type="ECO:0000256" key="12">
    <source>
        <dbReference type="ARBA" id="ARBA00029354"/>
    </source>
</evidence>
<proteinExistence type="inferred from homology"/>
<dbReference type="HAMAP" id="MF_00034">
    <property type="entry name" value="RuvC"/>
    <property type="match status" value="1"/>
</dbReference>
<feature type="active site" evidence="13">
    <location>
        <position position="141"/>
    </location>
</feature>
<dbReference type="KEGG" id="ptc:phytr_9850"/>
<keyword evidence="8 13" id="KW-0460">Magnesium</keyword>
<feature type="binding site" evidence="13">
    <location>
        <position position="7"/>
    </location>
    <ligand>
        <name>Mg(2+)</name>
        <dbReference type="ChEBI" id="CHEBI:18420"/>
        <label>1</label>
    </ligand>
</feature>
<keyword evidence="3 13" id="KW-0540">Nuclease</keyword>
<dbReference type="Gene3D" id="3.30.420.10">
    <property type="entry name" value="Ribonuclease H-like superfamily/Ribonuclease H"/>
    <property type="match status" value="1"/>
</dbReference>
<dbReference type="PROSITE" id="PS01321">
    <property type="entry name" value="RUVC"/>
    <property type="match status" value="1"/>
</dbReference>
<evidence type="ECO:0000256" key="4">
    <source>
        <dbReference type="ARBA" id="ARBA00022723"/>
    </source>
</evidence>
<evidence type="ECO:0000256" key="13">
    <source>
        <dbReference type="HAMAP-Rule" id="MF_00034"/>
    </source>
</evidence>
<feature type="binding site" evidence="13">
    <location>
        <position position="141"/>
    </location>
    <ligand>
        <name>Mg(2+)</name>
        <dbReference type="ChEBI" id="CHEBI:18420"/>
        <label>1</label>
    </ligand>
</feature>
<name>A0A2P1P9H7_9RICK</name>
<keyword evidence="10 13" id="KW-0233">DNA recombination</keyword>
<reference evidence="15 16" key="1">
    <citation type="submission" date="2018-03" db="EMBL/GenBank/DDBJ databases">
        <title>A gene transfer event suggests a long-term partnership between eustigmatophyte algae and a novel lineage of endosymbiotic bacteria.</title>
        <authorList>
            <person name="Yurchenko T."/>
            <person name="Sevcikova T."/>
            <person name="Pribyl P."/>
            <person name="El Karkouri K."/>
            <person name="Klimes V."/>
            <person name="Amaral R."/>
            <person name="Zbrankova V."/>
            <person name="Kim E."/>
            <person name="Raoult D."/>
            <person name="Santos L.M.A."/>
            <person name="Elias M."/>
        </authorList>
    </citation>
    <scope>NUCLEOTIDE SEQUENCE [LARGE SCALE GENOMIC DNA]</scope>
    <source>
        <strain evidence="15">CCALA 838</strain>
    </source>
</reference>
<dbReference type="EMBL" id="CP027845">
    <property type="protein sequence ID" value="AVP87913.1"/>
    <property type="molecule type" value="Genomic_DNA"/>
</dbReference>
<evidence type="ECO:0000256" key="14">
    <source>
        <dbReference type="NCBIfam" id="TIGR00228"/>
    </source>
</evidence>
<dbReference type="PANTHER" id="PTHR30194">
    <property type="entry name" value="CROSSOVER JUNCTION ENDODEOXYRIBONUCLEASE RUVC"/>
    <property type="match status" value="1"/>
</dbReference>
<keyword evidence="6 13" id="KW-0227">DNA damage</keyword>
<gene>
    <name evidence="13" type="primary">ruvC</name>
    <name evidence="15" type="ORF">phytr_9850</name>
</gene>
<dbReference type="EC" id="3.1.21.10" evidence="13 14"/>
<evidence type="ECO:0000313" key="15">
    <source>
        <dbReference type="EMBL" id="AVP87913.1"/>
    </source>
</evidence>
<dbReference type="InterPro" id="IPR002176">
    <property type="entry name" value="X-over_junc_endoDNase_RuvC"/>
</dbReference>
<evidence type="ECO:0000256" key="7">
    <source>
        <dbReference type="ARBA" id="ARBA00022801"/>
    </source>
</evidence>